<reference evidence="1 2" key="1">
    <citation type="journal article" date="2021" name="Int. J. Syst. Evol. Microbiol.">
        <title>Amazonocrinis nigriterrae gen. nov., sp. nov., Atlanticothrix silvestris gen. nov., sp. nov. and Dendronalium phyllosphericum gen. nov., sp. nov., nostocacean cyanobacteria from Brazilian environments.</title>
        <authorList>
            <person name="Alvarenga D.O."/>
            <person name="Andreote A.P.D."/>
            <person name="Branco L.H.Z."/>
            <person name="Delbaje E."/>
            <person name="Cruz R.B."/>
            <person name="Varani A.M."/>
            <person name="Fiore M.F."/>
        </authorList>
    </citation>
    <scope>NUCLEOTIDE SEQUENCE [LARGE SCALE GENOMIC DNA]</scope>
    <source>
        <strain evidence="1 2">CENA369</strain>
    </source>
</reference>
<dbReference type="AlphaFoldDB" id="A0A8J7LI16"/>
<comment type="caution">
    <text evidence="1">The sequence shown here is derived from an EMBL/GenBank/DDBJ whole genome shotgun (WGS) entry which is preliminary data.</text>
</comment>
<dbReference type="RefSeq" id="WP_214433376.1">
    <property type="nucleotide sequence ID" value="NZ_CAWPUQ010000315.1"/>
</dbReference>
<proteinExistence type="predicted"/>
<protein>
    <submittedName>
        <fullName evidence="1">Uncharacterized protein</fullName>
    </submittedName>
</protein>
<dbReference type="EMBL" id="JAECZA010000078">
    <property type="protein sequence ID" value="MBH8574569.1"/>
    <property type="molecule type" value="Genomic_DNA"/>
</dbReference>
<evidence type="ECO:0000313" key="2">
    <source>
        <dbReference type="Proteomes" id="UP000662314"/>
    </source>
</evidence>
<evidence type="ECO:0000313" key="1">
    <source>
        <dbReference type="EMBL" id="MBH8574569.1"/>
    </source>
</evidence>
<sequence length="122" mass="13616">MQASNWDFIPMRDPFPLERVTGTDGEEVALWIVDLERLSSIQAQAMAQIIASNRDIDPRLRTPGLEQILKMQLAENAIATGGCSVFDVLTGRAMVDALNKIDPNNNYSLVGDDNFEDDEIYE</sequence>
<name>A0A8J7LI16_9NOST</name>
<gene>
    <name evidence="1" type="ORF">I8752_16365</name>
</gene>
<dbReference type="Proteomes" id="UP000662314">
    <property type="component" value="Unassembled WGS sequence"/>
</dbReference>
<organism evidence="1 2">
    <name type="scientific">Dendronalium phyllosphericum CENA369</name>
    <dbReference type="NCBI Taxonomy" id="1725256"/>
    <lineage>
        <taxon>Bacteria</taxon>
        <taxon>Bacillati</taxon>
        <taxon>Cyanobacteriota</taxon>
        <taxon>Cyanophyceae</taxon>
        <taxon>Nostocales</taxon>
        <taxon>Nostocaceae</taxon>
        <taxon>Dendronalium</taxon>
        <taxon>Dendronalium phyllosphericum</taxon>
    </lineage>
</organism>
<keyword evidence="2" id="KW-1185">Reference proteome</keyword>
<accession>A0A8J7LI16</accession>